<dbReference type="EMBL" id="KN818789">
    <property type="protein sequence ID" value="KIL54367.1"/>
    <property type="molecule type" value="Genomic_DNA"/>
</dbReference>
<protein>
    <submittedName>
        <fullName evidence="2">Uncharacterized protein</fullName>
    </submittedName>
</protein>
<dbReference type="HOGENOM" id="CLU_1204503_0_0_1"/>
<dbReference type="OrthoDB" id="193931at2759"/>
<feature type="compositionally biased region" description="Basic and acidic residues" evidence="1">
    <location>
        <begin position="1"/>
        <end position="10"/>
    </location>
</feature>
<organism evidence="2 3">
    <name type="scientific">Amanita muscaria (strain Koide BX008)</name>
    <dbReference type="NCBI Taxonomy" id="946122"/>
    <lineage>
        <taxon>Eukaryota</taxon>
        <taxon>Fungi</taxon>
        <taxon>Dikarya</taxon>
        <taxon>Basidiomycota</taxon>
        <taxon>Agaricomycotina</taxon>
        <taxon>Agaricomycetes</taxon>
        <taxon>Agaricomycetidae</taxon>
        <taxon>Agaricales</taxon>
        <taxon>Pluteineae</taxon>
        <taxon>Amanitaceae</taxon>
        <taxon>Amanita</taxon>
    </lineage>
</organism>
<reference evidence="2 3" key="1">
    <citation type="submission" date="2014-04" db="EMBL/GenBank/DDBJ databases">
        <title>Evolutionary Origins and Diversification of the Mycorrhizal Mutualists.</title>
        <authorList>
            <consortium name="DOE Joint Genome Institute"/>
            <consortium name="Mycorrhizal Genomics Consortium"/>
            <person name="Kohler A."/>
            <person name="Kuo A."/>
            <person name="Nagy L.G."/>
            <person name="Floudas D."/>
            <person name="Copeland A."/>
            <person name="Barry K.W."/>
            <person name="Cichocki N."/>
            <person name="Veneault-Fourrey C."/>
            <person name="LaButti K."/>
            <person name="Lindquist E.A."/>
            <person name="Lipzen A."/>
            <person name="Lundell T."/>
            <person name="Morin E."/>
            <person name="Murat C."/>
            <person name="Riley R."/>
            <person name="Ohm R."/>
            <person name="Sun H."/>
            <person name="Tunlid A."/>
            <person name="Henrissat B."/>
            <person name="Grigoriev I.V."/>
            <person name="Hibbett D.S."/>
            <person name="Martin F."/>
        </authorList>
    </citation>
    <scope>NUCLEOTIDE SEQUENCE [LARGE SCALE GENOMIC DNA]</scope>
    <source>
        <strain evidence="2 3">Koide BX008</strain>
    </source>
</reference>
<evidence type="ECO:0000313" key="2">
    <source>
        <dbReference type="EMBL" id="KIL54367.1"/>
    </source>
</evidence>
<dbReference type="AlphaFoldDB" id="A0A0C2VZU2"/>
<sequence>MTSEHRRDQRCPGPPGLSRSRHPLSPPRETLILSKPWAWIPQGIDSYPLTTVSSLLQKETNSVWLSPGGSLLVLLRFILVDPWRTELNHLTLEDVLNYWWMIRGFNGPPDLHLIRRLPLRAVDRNAIRRDMKAFEFGTEDEIKRKLIRILESDMYISAAQNWKRKRGLGPGYIATADGSYGPTTRLLLPSSATPTFHPRYRPSRVTTTSFSHVDGSAKETIPESTLIKRR</sequence>
<dbReference type="Proteomes" id="UP000054549">
    <property type="component" value="Unassembled WGS sequence"/>
</dbReference>
<dbReference type="STRING" id="946122.A0A0C2VZU2"/>
<proteinExistence type="predicted"/>
<feature type="region of interest" description="Disordered" evidence="1">
    <location>
        <begin position="1"/>
        <end position="26"/>
    </location>
</feature>
<name>A0A0C2VZU2_AMAMK</name>
<dbReference type="InParanoid" id="A0A0C2VZU2"/>
<gene>
    <name evidence="2" type="ORF">M378DRAFT_28754</name>
</gene>
<evidence type="ECO:0000256" key="1">
    <source>
        <dbReference type="SAM" id="MobiDB-lite"/>
    </source>
</evidence>
<accession>A0A0C2VZU2</accession>
<keyword evidence="3" id="KW-1185">Reference proteome</keyword>
<evidence type="ECO:0000313" key="3">
    <source>
        <dbReference type="Proteomes" id="UP000054549"/>
    </source>
</evidence>